<evidence type="ECO:0000256" key="2">
    <source>
        <dbReference type="ARBA" id="ARBA00004574"/>
    </source>
</evidence>
<feature type="region of interest" description="Disordered" evidence="9">
    <location>
        <begin position="1"/>
        <end position="165"/>
    </location>
</feature>
<feature type="compositionally biased region" description="Pro residues" evidence="9">
    <location>
        <begin position="62"/>
        <end position="72"/>
    </location>
</feature>
<feature type="compositionally biased region" description="Low complexity" evidence="9">
    <location>
        <begin position="28"/>
        <end position="43"/>
    </location>
</feature>
<dbReference type="PANTHER" id="PTHR13989">
    <property type="entry name" value="REPLICATION PROTEIN A-RELATED"/>
    <property type="match status" value="1"/>
</dbReference>
<dbReference type="AlphaFoldDB" id="A0A4P9X1R3"/>
<dbReference type="GO" id="GO:0005634">
    <property type="term" value="C:nucleus"/>
    <property type="evidence" value="ECO:0007669"/>
    <property type="project" value="UniProtKB-SubCell"/>
</dbReference>
<protein>
    <recommendedName>
        <fullName evidence="3">CST complex subunit STN1</fullName>
    </recommendedName>
    <alternativeName>
        <fullName evidence="8">Suppressor of cdc thirteen homolog</fullName>
    </alternativeName>
</protein>
<evidence type="ECO:0000256" key="9">
    <source>
        <dbReference type="SAM" id="MobiDB-lite"/>
    </source>
</evidence>
<gene>
    <name evidence="11" type="ORF">CXG81DRAFT_20987</name>
</gene>
<feature type="compositionally biased region" description="Basic and acidic residues" evidence="9">
    <location>
        <begin position="1"/>
        <end position="10"/>
    </location>
</feature>
<dbReference type="Gene3D" id="2.40.50.140">
    <property type="entry name" value="Nucleic acid-binding proteins"/>
    <property type="match status" value="1"/>
</dbReference>
<evidence type="ECO:0000256" key="4">
    <source>
        <dbReference type="ARBA" id="ARBA00022454"/>
    </source>
</evidence>
<feature type="compositionally biased region" description="Acidic residues" evidence="9">
    <location>
        <begin position="407"/>
        <end position="420"/>
    </location>
</feature>
<keyword evidence="4" id="KW-0158">Chromosome</keyword>
<dbReference type="InterPro" id="IPR018856">
    <property type="entry name" value="Stn1_N"/>
</dbReference>
<feature type="compositionally biased region" description="Basic and acidic residues" evidence="9">
    <location>
        <begin position="44"/>
        <end position="54"/>
    </location>
</feature>
<accession>A0A4P9X1R3</accession>
<feature type="region of interest" description="Disordered" evidence="9">
    <location>
        <begin position="374"/>
        <end position="451"/>
    </location>
</feature>
<dbReference type="SUPFAM" id="SSF50249">
    <property type="entry name" value="Nucleic acid-binding proteins"/>
    <property type="match status" value="1"/>
</dbReference>
<dbReference type="GO" id="GO:0003677">
    <property type="term" value="F:DNA binding"/>
    <property type="evidence" value="ECO:0007669"/>
    <property type="project" value="UniProtKB-KW"/>
</dbReference>
<evidence type="ECO:0000256" key="8">
    <source>
        <dbReference type="ARBA" id="ARBA00030039"/>
    </source>
</evidence>
<keyword evidence="12" id="KW-1185">Reference proteome</keyword>
<feature type="compositionally biased region" description="Acidic residues" evidence="9">
    <location>
        <begin position="130"/>
        <end position="158"/>
    </location>
</feature>
<evidence type="ECO:0000256" key="6">
    <source>
        <dbReference type="ARBA" id="ARBA00023125"/>
    </source>
</evidence>
<reference evidence="12" key="1">
    <citation type="journal article" date="2018" name="Nat. Microbiol.">
        <title>Leveraging single-cell genomics to expand the fungal tree of life.</title>
        <authorList>
            <person name="Ahrendt S.R."/>
            <person name="Quandt C.A."/>
            <person name="Ciobanu D."/>
            <person name="Clum A."/>
            <person name="Salamov A."/>
            <person name="Andreopoulos B."/>
            <person name="Cheng J.F."/>
            <person name="Woyke T."/>
            <person name="Pelin A."/>
            <person name="Henrissat B."/>
            <person name="Reynolds N.K."/>
            <person name="Benny G.L."/>
            <person name="Smith M.E."/>
            <person name="James T.Y."/>
            <person name="Grigoriev I.V."/>
        </authorList>
    </citation>
    <scope>NUCLEOTIDE SEQUENCE [LARGE SCALE GENOMIC DNA]</scope>
    <source>
        <strain evidence="12">ATCC 52028</strain>
    </source>
</reference>
<keyword evidence="7" id="KW-0539">Nucleus</keyword>
<evidence type="ECO:0000256" key="1">
    <source>
        <dbReference type="ARBA" id="ARBA00004123"/>
    </source>
</evidence>
<evidence type="ECO:0000313" key="12">
    <source>
        <dbReference type="Proteomes" id="UP000274922"/>
    </source>
</evidence>
<dbReference type="Pfam" id="PF10451">
    <property type="entry name" value="Stn1"/>
    <property type="match status" value="1"/>
</dbReference>
<keyword evidence="6" id="KW-0238">DNA-binding</keyword>
<evidence type="ECO:0000256" key="5">
    <source>
        <dbReference type="ARBA" id="ARBA00022895"/>
    </source>
</evidence>
<dbReference type="InterPro" id="IPR040260">
    <property type="entry name" value="RFA2-like"/>
</dbReference>
<evidence type="ECO:0000256" key="7">
    <source>
        <dbReference type="ARBA" id="ARBA00023242"/>
    </source>
</evidence>
<dbReference type="STRING" id="1555241.A0A4P9X1R3"/>
<dbReference type="InterPro" id="IPR012340">
    <property type="entry name" value="NA-bd_OB-fold"/>
</dbReference>
<dbReference type="GO" id="GO:0000781">
    <property type="term" value="C:chromosome, telomeric region"/>
    <property type="evidence" value="ECO:0007669"/>
    <property type="project" value="UniProtKB-SubCell"/>
</dbReference>
<dbReference type="PANTHER" id="PTHR13989:SF33">
    <property type="entry name" value="CST COMPLEX SUBUNIT STN1"/>
    <property type="match status" value="1"/>
</dbReference>
<organism evidence="11 12">
    <name type="scientific">Caulochytrium protostelioides</name>
    <dbReference type="NCBI Taxonomy" id="1555241"/>
    <lineage>
        <taxon>Eukaryota</taxon>
        <taxon>Fungi</taxon>
        <taxon>Fungi incertae sedis</taxon>
        <taxon>Chytridiomycota</taxon>
        <taxon>Chytridiomycota incertae sedis</taxon>
        <taxon>Chytridiomycetes</taxon>
        <taxon>Caulochytriales</taxon>
        <taxon>Caulochytriaceae</taxon>
        <taxon>Caulochytrium</taxon>
    </lineage>
</organism>
<evidence type="ECO:0000313" key="11">
    <source>
        <dbReference type="EMBL" id="RKO98858.1"/>
    </source>
</evidence>
<evidence type="ECO:0000259" key="10">
    <source>
        <dbReference type="Pfam" id="PF10451"/>
    </source>
</evidence>
<feature type="compositionally biased region" description="Acidic residues" evidence="9">
    <location>
        <begin position="436"/>
        <end position="445"/>
    </location>
</feature>
<proteinExistence type="predicted"/>
<dbReference type="EMBL" id="ML014352">
    <property type="protein sequence ID" value="RKO98858.1"/>
    <property type="molecule type" value="Genomic_DNA"/>
</dbReference>
<feature type="compositionally biased region" description="Acidic residues" evidence="9">
    <location>
        <begin position="74"/>
        <end position="105"/>
    </location>
</feature>
<dbReference type="Proteomes" id="UP000274922">
    <property type="component" value="Unassembled WGS sequence"/>
</dbReference>
<sequence length="655" mass="70871">MPAAASHDEAEILSSSDLLSSPERRSSPSRLATSSPPRSSPSARDLHANHHGGDEVIVLSSSPPPPMPPPSEPEVIDLDDDDPPSEAMDECDDDGNDDDDDDDGASDDHDDHDSSHGDDDTKTTTNHSDDDNDADDGDGDRDDDDDDVAKDDEEESDALDIHPPALGPSAPLAAVGLDPLFQTFAYLFIGSLLNDVQLDPRLPNLFWYKTRPISRVQIVGCIVRRQEGPRGTTYDVDDGSGCIPCIRWASDYRVRTRLSRLLPLGTVVQVTGQLMLYHQQGRAVSVFRIVRCRDPQDEVVHWAQTYRLTTRVYAKPLRHSNGRPVTKADMRAVIRQAKRQTASTLWDAPVPFASCDDAAVAVFQAAWRDAAATNGPAHLDGEGDGNGDGSALLGDPKLDADKKEREDDYDDDDDDDDDDSLASHYPVPMDDANASEADDTSDDEAQQARAAEKAARLETLHQQLLRRYGRTPFRPGDVIRDPGLRSLVAEPQSDGSGGPSQGATQMIMALQDLQTAGRLLLLLPPASTAVTSTATASRHTASLLVVDPCGNLAQRTFDSVRRLVGDMSSEEVRRMTAVAEPASTATAASGSRHQLIVVHAVPSNGVGIEAVLAEVRSQAPWQTIPQLSVEQALQFLINESVVYSPNPPYYALVPR</sequence>
<feature type="compositionally biased region" description="Basic and acidic residues" evidence="9">
    <location>
        <begin position="106"/>
        <end position="122"/>
    </location>
</feature>
<keyword evidence="5" id="KW-0779">Telomere</keyword>
<comment type="subcellular location">
    <subcellularLocation>
        <location evidence="2">Chromosome</location>
        <location evidence="2">Telomere</location>
    </subcellularLocation>
    <subcellularLocation>
        <location evidence="1">Nucleus</location>
    </subcellularLocation>
</comment>
<dbReference type="OrthoDB" id="77828at2759"/>
<feature type="compositionally biased region" description="Basic and acidic residues" evidence="9">
    <location>
        <begin position="396"/>
        <end position="406"/>
    </location>
</feature>
<feature type="domain" description="CST complex subunit Stn1 N-terminal" evidence="10">
    <location>
        <begin position="204"/>
        <end position="308"/>
    </location>
</feature>
<evidence type="ECO:0000256" key="3">
    <source>
        <dbReference type="ARBA" id="ARBA00017411"/>
    </source>
</evidence>
<name>A0A4P9X1R3_9FUNG</name>